<feature type="compositionally biased region" description="Pro residues" evidence="1">
    <location>
        <begin position="273"/>
        <end position="284"/>
    </location>
</feature>
<dbReference type="PANTHER" id="PTHR34072:SF57">
    <property type="entry name" value="RNA-DIRECTED DNA POLYMERASE"/>
    <property type="match status" value="1"/>
</dbReference>
<dbReference type="AlphaFoldDB" id="A0A6L2MYY6"/>
<feature type="region of interest" description="Disordered" evidence="1">
    <location>
        <begin position="267"/>
        <end position="288"/>
    </location>
</feature>
<dbReference type="Pfam" id="PF17919">
    <property type="entry name" value="RT_RNaseH_2"/>
    <property type="match status" value="1"/>
</dbReference>
<dbReference type="Gene3D" id="2.40.70.10">
    <property type="entry name" value="Acid Proteases"/>
    <property type="match status" value="1"/>
</dbReference>
<dbReference type="PANTHER" id="PTHR34072">
    <property type="entry name" value="ENZYMATIC POLYPROTEIN-RELATED"/>
    <property type="match status" value="1"/>
</dbReference>
<evidence type="ECO:0000256" key="1">
    <source>
        <dbReference type="SAM" id="MobiDB-lite"/>
    </source>
</evidence>
<name>A0A6L2MYY6_TANCI</name>
<dbReference type="SUPFAM" id="SSF56672">
    <property type="entry name" value="DNA/RNA polymerases"/>
    <property type="match status" value="1"/>
</dbReference>
<evidence type="ECO:0000259" key="2">
    <source>
        <dbReference type="Pfam" id="PF03732"/>
    </source>
</evidence>
<gene>
    <name evidence="4" type="ORF">Tci_051134</name>
</gene>
<comment type="caution">
    <text evidence="4">The sequence shown here is derived from an EMBL/GenBank/DDBJ whole genome shotgun (WGS) entry which is preliminary data.</text>
</comment>
<evidence type="ECO:0000313" key="4">
    <source>
        <dbReference type="EMBL" id="GEU79156.1"/>
    </source>
</evidence>
<accession>A0A6L2MYY6</accession>
<feature type="domain" description="Reverse transcriptase/retrotransposon-derived protein RNase H-like" evidence="3">
    <location>
        <begin position="955"/>
        <end position="1023"/>
    </location>
</feature>
<dbReference type="CDD" id="cd00303">
    <property type="entry name" value="retropepsin_like"/>
    <property type="match status" value="1"/>
</dbReference>
<dbReference type="InterPro" id="IPR043502">
    <property type="entry name" value="DNA/RNA_pol_sf"/>
</dbReference>
<keyword evidence="4" id="KW-0548">Nucleotidyltransferase</keyword>
<proteinExistence type="predicted"/>
<organism evidence="4">
    <name type="scientific">Tanacetum cinerariifolium</name>
    <name type="common">Dalmatian daisy</name>
    <name type="synonym">Chrysanthemum cinerariifolium</name>
    <dbReference type="NCBI Taxonomy" id="118510"/>
    <lineage>
        <taxon>Eukaryota</taxon>
        <taxon>Viridiplantae</taxon>
        <taxon>Streptophyta</taxon>
        <taxon>Embryophyta</taxon>
        <taxon>Tracheophyta</taxon>
        <taxon>Spermatophyta</taxon>
        <taxon>Magnoliopsida</taxon>
        <taxon>eudicotyledons</taxon>
        <taxon>Gunneridae</taxon>
        <taxon>Pentapetalae</taxon>
        <taxon>asterids</taxon>
        <taxon>campanulids</taxon>
        <taxon>Asterales</taxon>
        <taxon>Asteraceae</taxon>
        <taxon>Asteroideae</taxon>
        <taxon>Anthemideae</taxon>
        <taxon>Anthemidinae</taxon>
        <taxon>Tanacetum</taxon>
    </lineage>
</organism>
<feature type="domain" description="Retrotransposon gag" evidence="2">
    <location>
        <begin position="371"/>
        <end position="427"/>
    </location>
</feature>
<dbReference type="GO" id="GO:0003964">
    <property type="term" value="F:RNA-directed DNA polymerase activity"/>
    <property type="evidence" value="ECO:0007669"/>
    <property type="project" value="UniProtKB-KW"/>
</dbReference>
<keyword evidence="4" id="KW-0808">Transferase</keyword>
<evidence type="ECO:0000259" key="3">
    <source>
        <dbReference type="Pfam" id="PF17919"/>
    </source>
</evidence>
<protein>
    <submittedName>
        <fullName evidence="4">Reverse transcriptase domain-containing protein</fullName>
    </submittedName>
</protein>
<keyword evidence="4" id="KW-0695">RNA-directed DNA polymerase</keyword>
<reference evidence="4" key="1">
    <citation type="journal article" date="2019" name="Sci. Rep.">
        <title>Draft genome of Tanacetum cinerariifolium, the natural source of mosquito coil.</title>
        <authorList>
            <person name="Yamashiro T."/>
            <person name="Shiraishi A."/>
            <person name="Satake H."/>
            <person name="Nakayama K."/>
        </authorList>
    </citation>
    <scope>NUCLEOTIDE SEQUENCE</scope>
</reference>
<dbReference type="InterPro" id="IPR005162">
    <property type="entry name" value="Retrotrans_gag_dom"/>
</dbReference>
<dbReference type="InterPro" id="IPR021109">
    <property type="entry name" value="Peptidase_aspartic_dom_sf"/>
</dbReference>
<dbReference type="EMBL" id="BKCJ010007814">
    <property type="protein sequence ID" value="GEU79156.1"/>
    <property type="molecule type" value="Genomic_DNA"/>
</dbReference>
<dbReference type="InterPro" id="IPR041577">
    <property type="entry name" value="RT_RNaseH_2"/>
</dbReference>
<dbReference type="Gene3D" id="3.30.70.270">
    <property type="match status" value="1"/>
</dbReference>
<dbReference type="InterPro" id="IPR043128">
    <property type="entry name" value="Rev_trsase/Diguanyl_cyclase"/>
</dbReference>
<dbReference type="FunFam" id="3.30.70.270:FF:000020">
    <property type="entry name" value="Transposon Tf2-6 polyprotein-like Protein"/>
    <property type="match status" value="1"/>
</dbReference>
<sequence>MGAYLDFMPCSVTTLEKHVVEVDGSGLNLGGGFGNPGGGHKTRGGGDGLNGPGGQLSIVGVQRELVLETHLVMMMRCSMCSCYKWILMELVVVKVKEVVKEFFQFIVTHLRIRSGNDAHDNVADIIPIYNEEPMAEVKTTAEINVFAIGQQHTEQPKFNNEGDVVQNAEECHDTCPFPAILSCLVEEQRLEPALNLTVHCCGRKGSLSTLVMLEANIFPVGTHLSFLFVGNTYWFYGFISVCSLIGWNLSMNLGEPSSFFDFEEVMNNNHNQEPPPQHGPPPMVRPNGQAPRTMEELCQPSINERGRPIASIPIQATDFGLRHHMIQQVQNRCQFHGLPGNDANRHIDKFLEITQHMKQNGVSDDALRSSLFPYSLTHHAIAWYDRLPRNSNYSFDDMMRKFLSKYFFPSMVTKLRNEITKFEQKPHEPDISSTSTTESPEVVRQLEMMNKNFSEMMRQFQTIKAIDTKCETCGGHHSFTECPAIGGYTHETAYATTGNYNSGGTGSLPSNTVPNPREDLKVITTRSGVTLAGPSISLSSSSSKEVNREPETIIDQVLVGSTNIVSPLVVQPSPASASFSNNSSSKMLEVTKDKIFLLELTSTQMILELADRSTTRPAGIAEDIFVKVGKFHFPTDFVVVDYFVDPRVPLILRRPFLRTGRALIDVYGEELTIRVDDEAITFKVGQTSKYSYSEAESINRVDIIDVACEEYVQEVLGFSNNSKKIEACLTSELIPPRIDDTDLDLEGDIRLLEELLNNDPSLSPLPPKELNVEEIKTIKSSIDEPPELELKELSSHLEYAYLEGTNNLPVTIAKDLKDDEKEALLKVLKYHKWAIAWKISDIKGIDPRFCTHKILMQEDYKPTVQSQRRVNPKIYEVIKKEVIKLLYSILTVRGLEFDRAKVDVIAMLPHPTTVKGVRSFLGHAGFYRRFIQDFSKIARHMTHLLEKETPFVFSKDYIDAFETLQKKLIEAPILVVFDWNLHFELMCDASDFAIGAVLGQRKTKHFQPIHYAKDALWAFRTTYKTPIWCTPYKLVYGKSCHLPIELEHKAYWALKHVNFDFKTAGDHQKLQLNELNELCDQAYENYLIYKEKTKKLHDYKIKNRIFNVGDQVLLFNSHLKIFSGKLKTRWTGPFTIVYFFPYVTIELSQPDGPNFTVNDHRVKHYFGGDIPQLVVSDL</sequence>
<dbReference type="Pfam" id="PF03732">
    <property type="entry name" value="Retrotrans_gag"/>
    <property type="match status" value="1"/>
</dbReference>